<keyword evidence="5" id="KW-0206">Cytoskeleton</keyword>
<organism evidence="9 10">
    <name type="scientific">Gadus morhua</name>
    <name type="common">Atlantic cod</name>
    <dbReference type="NCBI Taxonomy" id="8049"/>
    <lineage>
        <taxon>Eukaryota</taxon>
        <taxon>Metazoa</taxon>
        <taxon>Chordata</taxon>
        <taxon>Craniata</taxon>
        <taxon>Vertebrata</taxon>
        <taxon>Euteleostomi</taxon>
        <taxon>Actinopterygii</taxon>
        <taxon>Neopterygii</taxon>
        <taxon>Teleostei</taxon>
        <taxon>Neoteleostei</taxon>
        <taxon>Acanthomorphata</taxon>
        <taxon>Zeiogadaria</taxon>
        <taxon>Gadariae</taxon>
        <taxon>Gadiformes</taxon>
        <taxon>Gadoidei</taxon>
        <taxon>Gadidae</taxon>
        <taxon>Gadus</taxon>
    </lineage>
</organism>
<dbReference type="Ensembl" id="ENSGMOT00000069238.1">
    <property type="protein sequence ID" value="ENSGMOP00000034973.1"/>
    <property type="gene ID" value="ENSGMOG00000007209.2"/>
</dbReference>
<feature type="coiled-coil region" evidence="6">
    <location>
        <begin position="57"/>
        <end position="84"/>
    </location>
</feature>
<feature type="compositionally biased region" description="Low complexity" evidence="7">
    <location>
        <begin position="1553"/>
        <end position="1571"/>
    </location>
</feature>
<dbReference type="GO" id="GO:0007165">
    <property type="term" value="P:signal transduction"/>
    <property type="evidence" value="ECO:0007669"/>
    <property type="project" value="InterPro"/>
</dbReference>
<feature type="compositionally biased region" description="Basic and acidic residues" evidence="7">
    <location>
        <begin position="1203"/>
        <end position="1221"/>
    </location>
</feature>
<feature type="coiled-coil region" evidence="6">
    <location>
        <begin position="1330"/>
        <end position="1382"/>
    </location>
</feature>
<feature type="region of interest" description="Disordered" evidence="7">
    <location>
        <begin position="1123"/>
        <end position="1149"/>
    </location>
</feature>
<dbReference type="GO" id="GO:0060090">
    <property type="term" value="F:molecular adaptor activity"/>
    <property type="evidence" value="ECO:0007669"/>
    <property type="project" value="InterPro"/>
</dbReference>
<feature type="coiled-coil region" evidence="6">
    <location>
        <begin position="2395"/>
        <end position="2471"/>
    </location>
</feature>
<evidence type="ECO:0000256" key="7">
    <source>
        <dbReference type="SAM" id="MobiDB-lite"/>
    </source>
</evidence>
<comment type="subcellular location">
    <subcellularLocation>
        <location evidence="1">Cytoplasm</location>
        <location evidence="1">Cytoskeleton</location>
        <location evidence="1">Microtubule organizing center</location>
        <location evidence="1">Centrosome</location>
    </subcellularLocation>
</comment>
<feature type="region of interest" description="Disordered" evidence="7">
    <location>
        <begin position="1902"/>
        <end position="1947"/>
    </location>
</feature>
<dbReference type="GO" id="GO:0005737">
    <property type="term" value="C:cytoplasm"/>
    <property type="evidence" value="ECO:0007669"/>
    <property type="project" value="UniProtKB-ARBA"/>
</dbReference>
<feature type="domain" description="Pericentrin/AKAP-450 centrosomal targeting" evidence="8">
    <location>
        <begin position="2500"/>
        <end position="2576"/>
    </location>
</feature>
<feature type="compositionally biased region" description="Basic and acidic residues" evidence="7">
    <location>
        <begin position="713"/>
        <end position="723"/>
    </location>
</feature>
<dbReference type="SUPFAM" id="SSF57997">
    <property type="entry name" value="Tropomyosin"/>
    <property type="match status" value="2"/>
</dbReference>
<evidence type="ECO:0000256" key="6">
    <source>
        <dbReference type="SAM" id="Coils"/>
    </source>
</evidence>
<feature type="compositionally biased region" description="Basic and acidic residues" evidence="7">
    <location>
        <begin position="1228"/>
        <end position="1260"/>
    </location>
</feature>
<feature type="compositionally biased region" description="Polar residues" evidence="7">
    <location>
        <begin position="1496"/>
        <end position="1517"/>
    </location>
</feature>
<dbReference type="InterPro" id="IPR028745">
    <property type="entry name" value="AKAP9/Pericentrin"/>
</dbReference>
<dbReference type="GO" id="GO:0005813">
    <property type="term" value="C:centrosome"/>
    <property type="evidence" value="ECO:0007669"/>
    <property type="project" value="UniProtKB-SubCell"/>
</dbReference>
<name>A0A8C5AQ75_GADMO</name>
<dbReference type="InterPro" id="IPR019528">
    <property type="entry name" value="PACT_domain"/>
</dbReference>
<accession>A0A8C5AQ75</accession>
<feature type="region of interest" description="Disordered" evidence="7">
    <location>
        <begin position="885"/>
        <end position="904"/>
    </location>
</feature>
<dbReference type="GeneTree" id="ENSGT00730000110871"/>
<feature type="region of interest" description="Disordered" evidence="7">
    <location>
        <begin position="1681"/>
        <end position="1728"/>
    </location>
</feature>
<dbReference type="Pfam" id="PF10495">
    <property type="entry name" value="PACT_coil_coil"/>
    <property type="match status" value="1"/>
</dbReference>
<feature type="region of interest" description="Disordered" evidence="7">
    <location>
        <begin position="167"/>
        <end position="210"/>
    </location>
</feature>
<evidence type="ECO:0000256" key="1">
    <source>
        <dbReference type="ARBA" id="ARBA00004300"/>
    </source>
</evidence>
<keyword evidence="4 6" id="KW-0175">Coiled coil</keyword>
<evidence type="ECO:0000256" key="2">
    <source>
        <dbReference type="ARBA" id="ARBA00022490"/>
    </source>
</evidence>
<evidence type="ECO:0000313" key="9">
    <source>
        <dbReference type="Ensembl" id="ENSGMOP00000034973.1"/>
    </source>
</evidence>
<evidence type="ECO:0000313" key="10">
    <source>
        <dbReference type="Proteomes" id="UP000694546"/>
    </source>
</evidence>
<dbReference type="Proteomes" id="UP000694546">
    <property type="component" value="Chromosome 22"/>
</dbReference>
<feature type="compositionally biased region" description="Polar residues" evidence="7">
    <location>
        <begin position="1777"/>
        <end position="1788"/>
    </location>
</feature>
<protein>
    <recommendedName>
        <fullName evidence="8">Pericentrin/AKAP-450 centrosomal targeting domain-containing protein</fullName>
    </recommendedName>
</protein>
<evidence type="ECO:0000259" key="8">
    <source>
        <dbReference type="Pfam" id="PF10495"/>
    </source>
</evidence>
<reference evidence="9" key="2">
    <citation type="submission" date="2025-09" db="UniProtKB">
        <authorList>
            <consortium name="Ensembl"/>
        </authorList>
    </citation>
    <scope>IDENTIFICATION</scope>
</reference>
<dbReference type="PANTHER" id="PTHR44981:SF1">
    <property type="entry name" value="A-KINASE ANCHOR PROTEIN 9"/>
    <property type="match status" value="1"/>
</dbReference>
<sequence>MTKEAKMDDMEDELAVKTQAVEELSRELEEIRACFGSEGIHQLQDFEAALKQRDGIITQLTSNLQQARDEKEDIMREFLQMTEQSHKLHIQFQQLQAGETLRNTTHSSTAADLLQARQQMVQYQQQLEDLGAQVRSRKEHLLGVSDLEIIDLESYKKELENSKLELQTELKSSRDESQDSKSALEKGTRELESCKEELAASRQKERTSSGEVMQLMGTVEDLQRRCHQGSLSEGDVVQRMEEESLRKLERLRAELDEMYGQQIVQMKQELQLQHAAAVERLSRQHGAELDALRAQEERRRLDVDERDAKLADLQETLQESQAAHGRAQDELHGLAQEKLGLQAQVEDLLRDLRQAKDVADKASHNLTLSKGSRQTELQHLQRISDGLRCQLEAAEEAALEVEAKHESEVTNYKIKLEMLEREKDAVLDRMAQSQEAELERLRTQLLFSHEEELILLREDLRRESFLNTENLLNEASVRRERALEELRATYEEKLGSLGKETAVFATERAELLEQILALKGDLKAAQSSSRAEELVQQLQELQAEVVELRQGAEQRGKVEREYKALLTQVETLENEAREQEDGWRSKLEEKESEKQMLNEYNTVLKKEIDLATETVQSLTLESNQKVQELAELRDEIEKQRTTYSFAERNFEVNFQELKGEYTCLIQAKTQLEERTLKVTLEFEAKIASLQSQVRELKEGEEEEESGGRVKRGGRGDRATAPMEKDTTELMEKLNAISNEKESLIARLSDVTDKLSFSEGKLERLKGELLEIHQEHGKVLALNKSLAAGLERERDAVTDAKKEGEPRRPHWVALYEVCLINKFALPCRQPKNAEVTFVSPSTPPPSSRRNLLREHNYRLHQVLQDVLKTTAAAEETMGLHVESLRLASAADSPPPPPPSNAGLRSEASLGRLHTKPFSLCSAGKSLEHARVTQTELMRESFRHNQEVGELLQRQEELQERLAEEARAREQLALELHRAEGKARWRGRVTASRLNELEQERLLMHQEKELLGRQQDAMRETAGPRELHLLEETEKLMKEKVEVQRQAEKDSSDLGKQVKQLEAELEEQVNRSIELEQAQRNESRDLRQQIQSLEKQMENNRKFLDEQAVDREHERDVFQQEIQKLEEQLRNPQKLQGASDPRGKEVERLSSQLQEKADWCSELLLGSEQRQRELDDRDQEIDKLEGRVRELEQALLASAESLGKVSDEERKQHDAASEARHNTLEAQLQTEREALDRKEKEISHLEEQLEQFREELENKSEEAQQLQMQLEIQEKELGSQQEHLETRESMLQVQTPPPPHRTTESTDVPTLEKQILVLNEKLSKRQHTEPDLDQREDLIRDLESQVECLRSEQERLKRNGEVELEQLNAVIDKLQQELANIEQKLPPHHDEEEEEMDTQARVRGGDLVAATSDELGQTQLEVQLADSKQSCSQLQQELEYNKQSSSELQQQQDDSKQNSSQLEKQLEELKQSSSQLQQELDDSRKNSSQLENKLADYKQSSSQLQQELADSKRNSSQLEVQLEEYKQSSSELEVQLADSKQNSSQLQKELENNKQSSSELQQQQDDSRQNSSQLEEQIAEYKQSSIRLQQELDDSKQNTSQLQGQLEDTKQSLSKLQEQVDQYKQSSSQLQQELDTSKQNSSQLEKQLADYKQSSSQLQQELDTSKQSCSQLEKQLADYKQSSSQLKQELEASKQNSSQLEEQLEDQKQSSRQLQQELEASKQNRSQFEKRLADYKQSSSQLQQELDTSKQSCSQLEELLEDQKQSSSQLQKQLDDNKQSSSQIQEELNDSNRSYSKLQEQLEVITCNHLIDLIYNFFLIIHFLYFHIHINGFKEEEEEEVVVAEVIGEFQEKIVQMQELHAAEILDMEARHIAESEGLRLDTLALENECKALKAVVDKLRSGEVRGGEGAEGTDSSSDYSQRTGYDPPSLQQEFRTTPEGARRDGEDPLPDKIKTLLREVHQEGMQVLSLSEFPLTEDQAGGSGGPGWGQTPSPGWPRERQALLDTVQSLKTLVTQMQTSRGTQVRPPYHLDLEGRADWRGELLGAVQQVLMGERGVLKSALYSQLDQLDSSDAIVHLNQLEQRLAQQVSRAAAMGSLQTADRSSLLSEVQQLRATMEHLSITLCPPGVQPALSPGPEAEGGAQRGSVGPGSGAPGDRVLLEELKGELSQTKLELETTLKAQHKHLKELDALRSDPETHTHPHTHTLLHHHVTHTHTLTQSLSYNYSAELCYALDGPPLRPQDLRVSAEEQRSRAAQLASSLEEERHASSQRSLQAQQAQLALQSRLQELQVRLDTQQATAREMSSALGRERRLRTGAGGEEVEGVGGERSVLKRLQRDLDEKHAQVRKLNHCDFDVPLVQHQSLAPMAGSSLGSSSSNFLSERLLRQNAELTGFVSRLTEEKSDLRNQTLRLEDELRRHRHTGTRGAPTRSDWAVSSALLSQEREAWSRERSRLEKALQQAQAQAQAQTGRLRGEVRSEALSDVTGPDRDNAALKRIYGKYLRSESFRKALVYQKKYLLLLLGGFQECEEATLALITRMGGRPAICGPDSVALRRRRGLTRFRSAVRVSIALSRYHVGGDGGSLTCSHLLNYDPDRALTDYISRLEALQRRLGSSSSYAPLHFGLRR</sequence>
<evidence type="ECO:0000256" key="5">
    <source>
        <dbReference type="ARBA" id="ARBA00023212"/>
    </source>
</evidence>
<feature type="region of interest" description="Disordered" evidence="7">
    <location>
        <begin position="1197"/>
        <end position="1308"/>
    </location>
</feature>
<feature type="compositionally biased region" description="Basic and acidic residues" evidence="7">
    <location>
        <begin position="1717"/>
        <end position="1728"/>
    </location>
</feature>
<feature type="compositionally biased region" description="Polar residues" evidence="7">
    <location>
        <begin position="1595"/>
        <end position="1643"/>
    </location>
</feature>
<feature type="region of interest" description="Disordered" evidence="7">
    <location>
        <begin position="2126"/>
        <end position="2157"/>
    </location>
</feature>
<feature type="compositionally biased region" description="Basic and acidic residues" evidence="7">
    <location>
        <begin position="167"/>
        <end position="208"/>
    </location>
</feature>
<keyword evidence="2" id="KW-0963">Cytoplasm</keyword>
<feature type="region of interest" description="Disordered" evidence="7">
    <location>
        <begin position="2245"/>
        <end position="2272"/>
    </location>
</feature>
<feature type="compositionally biased region" description="Polar residues" evidence="7">
    <location>
        <begin position="1681"/>
        <end position="1699"/>
    </location>
</feature>
<proteinExistence type="predicted"/>
<feature type="compositionally biased region" description="Low complexity" evidence="7">
    <location>
        <begin position="1439"/>
        <end position="1461"/>
    </location>
</feature>
<feature type="compositionally biased region" description="Polar residues" evidence="7">
    <location>
        <begin position="1525"/>
        <end position="1545"/>
    </location>
</feature>
<feature type="compositionally biased region" description="Basic and acidic residues" evidence="7">
    <location>
        <begin position="1270"/>
        <end position="1286"/>
    </location>
</feature>
<feature type="compositionally biased region" description="Gly residues" evidence="7">
    <location>
        <begin position="2316"/>
        <end position="2325"/>
    </location>
</feature>
<keyword evidence="3" id="KW-0597">Phosphoprotein</keyword>
<feature type="region of interest" description="Disordered" evidence="7">
    <location>
        <begin position="1433"/>
        <end position="1662"/>
    </location>
</feature>
<dbReference type="Gene3D" id="1.10.287.1490">
    <property type="match status" value="1"/>
</dbReference>
<evidence type="ECO:0000256" key="4">
    <source>
        <dbReference type="ARBA" id="ARBA00023054"/>
    </source>
</evidence>
<keyword evidence="10" id="KW-1185">Reference proteome</keyword>
<feature type="region of interest" description="Disordered" evidence="7">
    <location>
        <begin position="1764"/>
        <end position="1788"/>
    </location>
</feature>
<feature type="region of interest" description="Disordered" evidence="7">
    <location>
        <begin position="694"/>
        <end position="723"/>
    </location>
</feature>
<feature type="compositionally biased region" description="Polar residues" evidence="7">
    <location>
        <begin position="1912"/>
        <end position="1934"/>
    </location>
</feature>
<feature type="compositionally biased region" description="Polar residues" evidence="7">
    <location>
        <begin position="1650"/>
        <end position="1662"/>
    </location>
</feature>
<dbReference type="PANTHER" id="PTHR44981">
    <property type="entry name" value="PERICENTRIN-LIKE PROTEIN, ISOFORM F"/>
    <property type="match status" value="1"/>
</dbReference>
<feature type="coiled-coil region" evidence="6">
    <location>
        <begin position="303"/>
        <end position="674"/>
    </location>
</feature>
<evidence type="ECO:0000256" key="3">
    <source>
        <dbReference type="ARBA" id="ARBA00022553"/>
    </source>
</evidence>
<reference evidence="9" key="1">
    <citation type="submission" date="2025-08" db="UniProtKB">
        <authorList>
            <consortium name="Ensembl"/>
        </authorList>
    </citation>
    <scope>IDENTIFICATION</scope>
</reference>
<feature type="region of interest" description="Disordered" evidence="7">
    <location>
        <begin position="2300"/>
        <end position="2325"/>
    </location>
</feature>